<feature type="domain" description="ABC transporter" evidence="9">
    <location>
        <begin position="7"/>
        <end position="245"/>
    </location>
</feature>
<dbReference type="EMBL" id="RCSS01000753">
    <property type="protein sequence ID" value="RVD90848.1"/>
    <property type="molecule type" value="Genomic_DNA"/>
</dbReference>
<evidence type="ECO:0000256" key="5">
    <source>
        <dbReference type="ARBA" id="ARBA00022840"/>
    </source>
</evidence>
<dbReference type="AlphaFoldDB" id="A0A437AIE0"/>
<evidence type="ECO:0000256" key="2">
    <source>
        <dbReference type="ARBA" id="ARBA00022448"/>
    </source>
</evidence>
<comment type="caution">
    <text evidence="10">The sequence shown here is derived from an EMBL/GenBank/DDBJ whole genome shotgun (WGS) entry which is preliminary data.</text>
</comment>
<evidence type="ECO:0000256" key="8">
    <source>
        <dbReference type="SAM" id="Phobius"/>
    </source>
</evidence>
<keyword evidence="11" id="KW-1185">Reference proteome</keyword>
<dbReference type="InterPro" id="IPR043926">
    <property type="entry name" value="ABCG_dom"/>
</dbReference>
<dbReference type="InterPro" id="IPR050352">
    <property type="entry name" value="ABCG_transporters"/>
</dbReference>
<sequence>MKEFAKLSWENLTVEIVDKKKTLKILNNVSGEAHAGRMNIIMGPSGSGKSTLINTLMGHVPFEFKTSGRILVDGKNREPGFNTYVGFCDQQDSFFGLYTVKEFLIFHSKGKNRDMSTEKSLEKINYLIEKLSLSERKNTQLYKLSGGEKKRVMCISELMTNKKIIFLDEPTSGLDSHLTLDLIFFLKELTHKEKIMMFVTIHQPSAIIVSAFDDFTFMVSGKFLYHGEYSKCERYFEEQGFKKPDRITFTEYLFELTSKKSCFPEITTNVEKINSLLGPDASTLKNSTNSFYDTHFKCSFGVIFALIKKHLRSYMGSGKIIFGFILSLIYALYFFTAIKTLSIYIPNEEKHYKYSEDGNYLYFLIRIRSFLGSFMILFSIVFGSIFQNFMSTLFKDENLLITEVKNSCYTFSEFVISTYIESFVASLFVYILFCIPLFLFHKKLAIEVLLYFLPIPIMFSVLMNWFTVAIPFFSTVFVSLLSSQSVYTLMGYAIYLAYERKDFTSITYYHPIVAFLNCICAFTPISLYVNFMKQKLAKLIVERIDLPDELLENFQNHMNFKEWIYWTSTYAVNYSDIEDNKLYLAAVLAFTLFLFIFFFYSRIVRFKTCLPQRYVLER</sequence>
<comment type="subcellular location">
    <subcellularLocation>
        <location evidence="1">Membrane</location>
        <topology evidence="1">Multi-pass membrane protein</topology>
    </subcellularLocation>
</comment>
<accession>A0A437AIE0</accession>
<feature type="transmembrane region" description="Helical" evidence="8">
    <location>
        <begin position="582"/>
        <end position="600"/>
    </location>
</feature>
<evidence type="ECO:0000259" key="9">
    <source>
        <dbReference type="PROSITE" id="PS50893"/>
    </source>
</evidence>
<dbReference type="InterPro" id="IPR003593">
    <property type="entry name" value="AAA+_ATPase"/>
</dbReference>
<proteinExistence type="predicted"/>
<dbReference type="PANTHER" id="PTHR48041:SF139">
    <property type="entry name" value="PROTEIN SCARLET"/>
    <property type="match status" value="1"/>
</dbReference>
<organism evidence="10 11">
    <name type="scientific">Tubulinosema ratisbonensis</name>
    <dbReference type="NCBI Taxonomy" id="291195"/>
    <lineage>
        <taxon>Eukaryota</taxon>
        <taxon>Fungi</taxon>
        <taxon>Fungi incertae sedis</taxon>
        <taxon>Microsporidia</taxon>
        <taxon>Tubulinosematoidea</taxon>
        <taxon>Tubulinosematidae</taxon>
        <taxon>Tubulinosema</taxon>
    </lineage>
</organism>
<dbReference type="Pfam" id="PF19055">
    <property type="entry name" value="ABC2_membrane_7"/>
    <property type="match status" value="1"/>
</dbReference>
<reference evidence="10 11" key="1">
    <citation type="submission" date="2018-10" db="EMBL/GenBank/DDBJ databases">
        <title>Draft genome sequence of the microsporidian Tubulinosema ratisbonensis.</title>
        <authorList>
            <person name="Polonais V."/>
            <person name="Peyretaillade E."/>
            <person name="Niehus S."/>
            <person name="Wawrzyniak I."/>
            <person name="Franchet A."/>
            <person name="Gaspin C."/>
            <person name="Reichstadt M."/>
            <person name="Belser C."/>
            <person name="Labadie K."/>
            <person name="Delbac F."/>
            <person name="Ferrandon D."/>
        </authorList>
    </citation>
    <scope>NUCLEOTIDE SEQUENCE [LARGE SCALE GENOMIC DNA]</scope>
    <source>
        <strain evidence="10 11">Franzen</strain>
    </source>
</reference>
<dbReference type="GO" id="GO:0140359">
    <property type="term" value="F:ABC-type transporter activity"/>
    <property type="evidence" value="ECO:0007669"/>
    <property type="project" value="InterPro"/>
</dbReference>
<evidence type="ECO:0000313" key="11">
    <source>
        <dbReference type="Proteomes" id="UP000282876"/>
    </source>
</evidence>
<dbReference type="Proteomes" id="UP000282876">
    <property type="component" value="Unassembled WGS sequence"/>
</dbReference>
<dbReference type="OrthoDB" id="2141921at2759"/>
<dbReference type="GO" id="GO:0005524">
    <property type="term" value="F:ATP binding"/>
    <property type="evidence" value="ECO:0007669"/>
    <property type="project" value="UniProtKB-KW"/>
</dbReference>
<dbReference type="SUPFAM" id="SSF52540">
    <property type="entry name" value="P-loop containing nucleoside triphosphate hydrolases"/>
    <property type="match status" value="1"/>
</dbReference>
<keyword evidence="4" id="KW-0547">Nucleotide-binding</keyword>
<protein>
    <recommendedName>
        <fullName evidence="9">ABC transporter domain-containing protein</fullName>
    </recommendedName>
</protein>
<dbReference type="InterPro" id="IPR027417">
    <property type="entry name" value="P-loop_NTPase"/>
</dbReference>
<keyword evidence="2" id="KW-0813">Transport</keyword>
<dbReference type="STRING" id="291195.A0A437AIE0"/>
<evidence type="ECO:0000256" key="4">
    <source>
        <dbReference type="ARBA" id="ARBA00022741"/>
    </source>
</evidence>
<name>A0A437AIE0_9MICR</name>
<evidence type="ECO:0000313" key="10">
    <source>
        <dbReference type="EMBL" id="RVD90848.1"/>
    </source>
</evidence>
<dbReference type="Gene3D" id="3.40.50.300">
    <property type="entry name" value="P-loop containing nucleotide triphosphate hydrolases"/>
    <property type="match status" value="1"/>
</dbReference>
<keyword evidence="3 8" id="KW-0812">Transmembrane</keyword>
<evidence type="ECO:0000256" key="1">
    <source>
        <dbReference type="ARBA" id="ARBA00004141"/>
    </source>
</evidence>
<dbReference type="GO" id="GO:0016020">
    <property type="term" value="C:membrane"/>
    <property type="evidence" value="ECO:0007669"/>
    <property type="project" value="UniProtKB-SubCell"/>
</dbReference>
<dbReference type="Pfam" id="PF00005">
    <property type="entry name" value="ABC_tran"/>
    <property type="match status" value="1"/>
</dbReference>
<dbReference type="PROSITE" id="PS50893">
    <property type="entry name" value="ABC_TRANSPORTER_2"/>
    <property type="match status" value="1"/>
</dbReference>
<evidence type="ECO:0000256" key="6">
    <source>
        <dbReference type="ARBA" id="ARBA00022989"/>
    </source>
</evidence>
<keyword evidence="6 8" id="KW-1133">Transmembrane helix</keyword>
<dbReference type="SMART" id="SM00382">
    <property type="entry name" value="AAA"/>
    <property type="match status" value="1"/>
</dbReference>
<dbReference type="GO" id="GO:0016887">
    <property type="term" value="F:ATP hydrolysis activity"/>
    <property type="evidence" value="ECO:0007669"/>
    <property type="project" value="InterPro"/>
</dbReference>
<feature type="transmembrane region" description="Helical" evidence="8">
    <location>
        <begin position="359"/>
        <end position="386"/>
    </location>
</feature>
<dbReference type="VEuPathDB" id="MicrosporidiaDB:TUBRATIS_27200"/>
<feature type="transmembrane region" description="Helical" evidence="8">
    <location>
        <begin position="419"/>
        <end position="441"/>
    </location>
</feature>
<evidence type="ECO:0000256" key="3">
    <source>
        <dbReference type="ARBA" id="ARBA00022692"/>
    </source>
</evidence>
<feature type="transmembrane region" description="Helical" evidence="8">
    <location>
        <begin position="448"/>
        <end position="466"/>
    </location>
</feature>
<dbReference type="PANTHER" id="PTHR48041">
    <property type="entry name" value="ABC TRANSPORTER G FAMILY MEMBER 28"/>
    <property type="match status" value="1"/>
</dbReference>
<evidence type="ECO:0000256" key="7">
    <source>
        <dbReference type="ARBA" id="ARBA00023136"/>
    </source>
</evidence>
<gene>
    <name evidence="10" type="ORF">TUBRATIS_27200</name>
</gene>
<dbReference type="InterPro" id="IPR003439">
    <property type="entry name" value="ABC_transporter-like_ATP-bd"/>
</dbReference>
<keyword evidence="7 8" id="KW-0472">Membrane</keyword>
<feature type="transmembrane region" description="Helical" evidence="8">
    <location>
        <begin position="508"/>
        <end position="529"/>
    </location>
</feature>
<feature type="transmembrane region" description="Helical" evidence="8">
    <location>
        <begin position="472"/>
        <end position="496"/>
    </location>
</feature>
<feature type="transmembrane region" description="Helical" evidence="8">
    <location>
        <begin position="320"/>
        <end position="338"/>
    </location>
</feature>
<keyword evidence="5" id="KW-0067">ATP-binding</keyword>